<reference evidence="3 4" key="1">
    <citation type="submission" date="2021-02" db="EMBL/GenBank/DDBJ databases">
        <title>Leishmania (Mundinia) enrietti genome sequencing and assembly.</title>
        <authorList>
            <person name="Almutairi H."/>
            <person name="Gatherer D."/>
        </authorList>
    </citation>
    <scope>NUCLEOTIDE SEQUENCE [LARGE SCALE GENOMIC DNA]</scope>
    <source>
        <strain evidence="3">CUR178</strain>
    </source>
</reference>
<dbReference type="AlphaFoldDB" id="A0A836HEC4"/>
<dbReference type="PANTHER" id="PTHR42912:SF80">
    <property type="entry name" value="METHYLTRANSFERASE DOMAIN-CONTAINING PROTEIN"/>
    <property type="match status" value="1"/>
</dbReference>
<gene>
    <name evidence="3" type="ORF">CUR178_05690</name>
</gene>
<dbReference type="InterPro" id="IPR013216">
    <property type="entry name" value="Methyltransf_11"/>
</dbReference>
<evidence type="ECO:0000313" key="3">
    <source>
        <dbReference type="EMBL" id="KAG5482550.1"/>
    </source>
</evidence>
<dbReference type="Gene3D" id="3.40.50.150">
    <property type="entry name" value="Vaccinia Virus protein VP39"/>
    <property type="match status" value="1"/>
</dbReference>
<feature type="region of interest" description="Disordered" evidence="1">
    <location>
        <begin position="194"/>
        <end position="216"/>
    </location>
</feature>
<feature type="domain" description="Methyltransferase type 11" evidence="2">
    <location>
        <begin position="346"/>
        <end position="401"/>
    </location>
</feature>
<sequence>MRLLSKVIVGATCITIFCGSAYVAAITLAPPPNYTVSNNDRLRSYDKLSVGNLYEKKTKGQEFYLGLSRWRRKMLRDEGLLRGRVLEVGAGCMGNYAYYPHKYFTDDPEVQRHLKGMLSRRDDTPGACSGDNSISYMLQHMEKENPCDEIVLCDRSAGMVQSCIAKIQSRLGYTPYRYPDYNIAGIRSSIEERFRSQQDTKGPGSESADKAALRKRKIMHEDGTVKEVLVTPLSGTEEEEFLAAASPETDSGADAIIVPVLQTLDAGDKLPLLSKDGEVALAQREREVQARGEFRRRVEGELQREERLSMLKRQRTDDSAADVSAPEKSLLIEAPPELCGGNREIERQPLFAVANYAAEQLPFPDNSFDTVVDMFGLCSFDDPVRALRELSRVCKPGGKLLLIEHGKGHSHRVNNHLDKWAPRHAKNWGCWWNRDIRRVIRLSGLSVEKWESKHFGTSHYIVAKPYKSMQEWEKFELQRKQHARKSATPWSRSALSEKEM</sequence>
<protein>
    <recommendedName>
        <fullName evidence="2">Methyltransferase type 11 domain-containing protein</fullName>
    </recommendedName>
</protein>
<dbReference type="GO" id="GO:0008757">
    <property type="term" value="F:S-adenosylmethionine-dependent methyltransferase activity"/>
    <property type="evidence" value="ECO:0007669"/>
    <property type="project" value="InterPro"/>
</dbReference>
<accession>A0A836HEC4</accession>
<evidence type="ECO:0000259" key="2">
    <source>
        <dbReference type="Pfam" id="PF08241"/>
    </source>
</evidence>
<dbReference type="Proteomes" id="UP000674179">
    <property type="component" value="Chromosome 16"/>
</dbReference>
<comment type="caution">
    <text evidence="3">The sequence shown here is derived from an EMBL/GenBank/DDBJ whole genome shotgun (WGS) entry which is preliminary data.</text>
</comment>
<dbReference type="PANTHER" id="PTHR42912">
    <property type="entry name" value="METHYLTRANSFERASE"/>
    <property type="match status" value="1"/>
</dbReference>
<evidence type="ECO:0000313" key="4">
    <source>
        <dbReference type="Proteomes" id="UP000674179"/>
    </source>
</evidence>
<dbReference type="EMBL" id="JAFHKP010000016">
    <property type="protein sequence ID" value="KAG5482550.1"/>
    <property type="molecule type" value="Genomic_DNA"/>
</dbReference>
<dbReference type="CDD" id="cd02440">
    <property type="entry name" value="AdoMet_MTases"/>
    <property type="match status" value="1"/>
</dbReference>
<keyword evidence="4" id="KW-1185">Reference proteome</keyword>
<name>A0A836HEC4_LEIEN</name>
<proteinExistence type="predicted"/>
<feature type="region of interest" description="Disordered" evidence="1">
    <location>
        <begin position="480"/>
        <end position="500"/>
    </location>
</feature>
<dbReference type="RefSeq" id="XP_067694240.1">
    <property type="nucleotide sequence ID" value="XM_067837376.1"/>
</dbReference>
<dbReference type="GeneID" id="94172886"/>
<dbReference type="SUPFAM" id="SSF53335">
    <property type="entry name" value="S-adenosyl-L-methionine-dependent methyltransferases"/>
    <property type="match status" value="1"/>
</dbReference>
<dbReference type="KEGG" id="lenr:94172886"/>
<dbReference type="InterPro" id="IPR050508">
    <property type="entry name" value="Methyltransf_Superfamily"/>
</dbReference>
<dbReference type="Pfam" id="PF08241">
    <property type="entry name" value="Methyltransf_11"/>
    <property type="match status" value="1"/>
</dbReference>
<dbReference type="InterPro" id="IPR029063">
    <property type="entry name" value="SAM-dependent_MTases_sf"/>
</dbReference>
<organism evidence="3 4">
    <name type="scientific">Leishmania enriettii</name>
    <dbReference type="NCBI Taxonomy" id="5663"/>
    <lineage>
        <taxon>Eukaryota</taxon>
        <taxon>Discoba</taxon>
        <taxon>Euglenozoa</taxon>
        <taxon>Kinetoplastea</taxon>
        <taxon>Metakinetoplastina</taxon>
        <taxon>Trypanosomatida</taxon>
        <taxon>Trypanosomatidae</taxon>
        <taxon>Leishmaniinae</taxon>
        <taxon>Leishmania</taxon>
    </lineage>
</organism>
<evidence type="ECO:0000256" key="1">
    <source>
        <dbReference type="SAM" id="MobiDB-lite"/>
    </source>
</evidence>
<dbReference type="OrthoDB" id="416496at2759"/>